<comment type="caution">
    <text evidence="1">The sequence shown here is derived from an EMBL/GenBank/DDBJ whole genome shotgun (WGS) entry which is preliminary data.</text>
</comment>
<dbReference type="Proteomes" id="UP000489600">
    <property type="component" value="Unassembled WGS sequence"/>
</dbReference>
<gene>
    <name evidence="1" type="ORF">ANE_LOCUS21301</name>
</gene>
<proteinExistence type="predicted"/>
<evidence type="ECO:0000313" key="1">
    <source>
        <dbReference type="EMBL" id="VVB10857.1"/>
    </source>
</evidence>
<dbReference type="EMBL" id="CABITT030000007">
    <property type="protein sequence ID" value="VVB10857.1"/>
    <property type="molecule type" value="Genomic_DNA"/>
</dbReference>
<dbReference type="AlphaFoldDB" id="A0A565CB08"/>
<sequence length="124" mass="13958">MKGEVIEPENLDEAMQFFVQQPIGARLHVFSPELDDHVDEEGFYLGPSSEGTRYVGLRDVMVVTVKRTDGEQPFATVKIHYNKKDTFVKVALNAMFLQASPDESEVISPGPLLVDYFLPRLSIN</sequence>
<keyword evidence="2" id="KW-1185">Reference proteome</keyword>
<accession>A0A565CB08</accession>
<protein>
    <submittedName>
        <fullName evidence="1">Uncharacterized protein</fullName>
    </submittedName>
</protein>
<organism evidence="1 2">
    <name type="scientific">Arabis nemorensis</name>
    <dbReference type="NCBI Taxonomy" id="586526"/>
    <lineage>
        <taxon>Eukaryota</taxon>
        <taxon>Viridiplantae</taxon>
        <taxon>Streptophyta</taxon>
        <taxon>Embryophyta</taxon>
        <taxon>Tracheophyta</taxon>
        <taxon>Spermatophyta</taxon>
        <taxon>Magnoliopsida</taxon>
        <taxon>eudicotyledons</taxon>
        <taxon>Gunneridae</taxon>
        <taxon>Pentapetalae</taxon>
        <taxon>rosids</taxon>
        <taxon>malvids</taxon>
        <taxon>Brassicales</taxon>
        <taxon>Brassicaceae</taxon>
        <taxon>Arabideae</taxon>
        <taxon>Arabis</taxon>
    </lineage>
</organism>
<name>A0A565CB08_9BRAS</name>
<evidence type="ECO:0000313" key="2">
    <source>
        <dbReference type="Proteomes" id="UP000489600"/>
    </source>
</evidence>
<reference evidence="1" key="1">
    <citation type="submission" date="2019-07" db="EMBL/GenBank/DDBJ databases">
        <authorList>
            <person name="Dittberner H."/>
        </authorList>
    </citation>
    <scope>NUCLEOTIDE SEQUENCE [LARGE SCALE GENOMIC DNA]</scope>
</reference>